<dbReference type="Pfam" id="PF01312">
    <property type="entry name" value="Bac_export_2"/>
    <property type="match status" value="1"/>
</dbReference>
<feature type="region of interest" description="Disordered" evidence="14">
    <location>
        <begin position="355"/>
        <end position="392"/>
    </location>
</feature>
<keyword evidence="16" id="KW-1185">Reference proteome</keyword>
<keyword evidence="6 13" id="KW-0812">Transmembrane</keyword>
<evidence type="ECO:0000256" key="5">
    <source>
        <dbReference type="ARBA" id="ARBA00022475"/>
    </source>
</evidence>
<name>A0ABX0N5Q9_9BURK</name>
<keyword evidence="4 13" id="KW-0813">Transport</keyword>
<evidence type="ECO:0000256" key="2">
    <source>
        <dbReference type="ARBA" id="ARBA00010690"/>
    </source>
</evidence>
<sequence>MSDESDAEKTEAASAKRLEQAREEGDVPRSREVATFTVLMTAGCTLWFFGTGIVRQLNATMVSGLAMSREQIFDPNAMILRVASDIAQVMLACLPLAAAVMVVALASPLLIGGWLFSSKSFMPNFNKLNPIRGLSNMVSTNALVELLKALAKTIVVGSVAWMVVMSQKDAVIGLAVEPLKSGSAHMVDLIGSAFLFIVGGLGLVAAIDGPYQIWHYANKLKMTRQEMIQESKESDGNPQIKGKIRQMQREMSQRRMMADVPTADVVVTNPTHYAVALKYADGQRGAPRVVAKGSDEVAARIRELAKEHNVAMLEAPALARALHKHTEIGDEIPEALYSAVAEVLAYVFQLRAYKKDGGTYPDRPTRLRVPPELDPHDPASHTKPEPKNGATP</sequence>
<organism evidence="15 16">
    <name type="scientific">Massilia frigida</name>
    <dbReference type="NCBI Taxonomy" id="2609281"/>
    <lineage>
        <taxon>Bacteria</taxon>
        <taxon>Pseudomonadati</taxon>
        <taxon>Pseudomonadota</taxon>
        <taxon>Betaproteobacteria</taxon>
        <taxon>Burkholderiales</taxon>
        <taxon>Oxalobacteraceae</taxon>
        <taxon>Telluria group</taxon>
        <taxon>Massilia</taxon>
    </lineage>
</organism>
<dbReference type="RefSeq" id="WP_167087956.1">
    <property type="nucleotide sequence ID" value="NZ_WHJG01000014.1"/>
</dbReference>
<evidence type="ECO:0000256" key="9">
    <source>
        <dbReference type="ARBA" id="ARBA00022989"/>
    </source>
</evidence>
<feature type="transmembrane region" description="Helical" evidence="13">
    <location>
        <begin position="146"/>
        <end position="165"/>
    </location>
</feature>
<evidence type="ECO:0000256" key="8">
    <source>
        <dbReference type="ARBA" id="ARBA00022927"/>
    </source>
</evidence>
<keyword evidence="15" id="KW-0966">Cell projection</keyword>
<feature type="transmembrane region" description="Helical" evidence="13">
    <location>
        <begin position="186"/>
        <end position="207"/>
    </location>
</feature>
<keyword evidence="10 13" id="KW-0472">Membrane</keyword>
<evidence type="ECO:0000256" key="3">
    <source>
        <dbReference type="ARBA" id="ARBA00021622"/>
    </source>
</evidence>
<dbReference type="NCBIfam" id="TIGR00328">
    <property type="entry name" value="flhB"/>
    <property type="match status" value="1"/>
</dbReference>
<feature type="region of interest" description="Disordered" evidence="14">
    <location>
        <begin position="1"/>
        <end position="26"/>
    </location>
</feature>
<dbReference type="SUPFAM" id="SSF160544">
    <property type="entry name" value="EscU C-terminal domain-like"/>
    <property type="match status" value="1"/>
</dbReference>
<dbReference type="Proteomes" id="UP000621455">
    <property type="component" value="Unassembled WGS sequence"/>
</dbReference>
<keyword evidence="9 13" id="KW-1133">Transmembrane helix</keyword>
<protein>
    <recommendedName>
        <fullName evidence="3 13">Flagellar biosynthetic protein FlhB</fullName>
    </recommendedName>
</protein>
<evidence type="ECO:0000256" key="13">
    <source>
        <dbReference type="RuleBase" id="RU364091"/>
    </source>
</evidence>
<accession>A0ABX0N5Q9</accession>
<comment type="similarity">
    <text evidence="2 13">Belongs to the type III secretion exporter family.</text>
</comment>
<evidence type="ECO:0000313" key="16">
    <source>
        <dbReference type="Proteomes" id="UP000621455"/>
    </source>
</evidence>
<evidence type="ECO:0000256" key="6">
    <source>
        <dbReference type="ARBA" id="ARBA00022692"/>
    </source>
</evidence>
<dbReference type="PANTHER" id="PTHR30531">
    <property type="entry name" value="FLAGELLAR BIOSYNTHETIC PROTEIN FLHB"/>
    <property type="match status" value="1"/>
</dbReference>
<keyword evidence="11 13" id="KW-1006">Bacterial flagellum protein export</keyword>
<evidence type="ECO:0000256" key="4">
    <source>
        <dbReference type="ARBA" id="ARBA00022448"/>
    </source>
</evidence>
<dbReference type="PRINTS" id="PR00950">
    <property type="entry name" value="TYPE3IMSPROT"/>
</dbReference>
<feature type="transmembrane region" description="Helical" evidence="13">
    <location>
        <begin position="89"/>
        <end position="116"/>
    </location>
</feature>
<gene>
    <name evidence="13 15" type="primary">flhB</name>
    <name evidence="15" type="ORF">F2P44_15595</name>
</gene>
<evidence type="ECO:0000256" key="14">
    <source>
        <dbReference type="SAM" id="MobiDB-lite"/>
    </source>
</evidence>
<keyword evidence="5 13" id="KW-1003">Cell membrane</keyword>
<keyword evidence="7 13" id="KW-1005">Bacterial flagellum biogenesis</keyword>
<comment type="caution">
    <text evidence="15">The sequence shown here is derived from an EMBL/GenBank/DDBJ whole genome shotgun (WGS) entry which is preliminary data.</text>
</comment>
<proteinExistence type="inferred from homology"/>
<keyword evidence="15" id="KW-0969">Cilium</keyword>
<comment type="function">
    <text evidence="12 13">Required for formation of the rod structure in the basal body of the flagellar apparatus. Together with FliI and FliH, may constitute the export apparatus of flagellin.</text>
</comment>
<dbReference type="InterPro" id="IPR029025">
    <property type="entry name" value="T3SS_substrate_exporter_C"/>
</dbReference>
<dbReference type="PANTHER" id="PTHR30531:SF12">
    <property type="entry name" value="FLAGELLAR BIOSYNTHETIC PROTEIN FLHB"/>
    <property type="match status" value="1"/>
</dbReference>
<evidence type="ECO:0000256" key="10">
    <source>
        <dbReference type="ARBA" id="ARBA00023136"/>
    </source>
</evidence>
<evidence type="ECO:0000256" key="7">
    <source>
        <dbReference type="ARBA" id="ARBA00022795"/>
    </source>
</evidence>
<keyword evidence="8 13" id="KW-0653">Protein transport</keyword>
<dbReference type="InterPro" id="IPR006136">
    <property type="entry name" value="FlhB"/>
</dbReference>
<reference evidence="15 16" key="1">
    <citation type="submission" date="2019-10" db="EMBL/GenBank/DDBJ databases">
        <title>Taxonomy of Antarctic Massilia spp.: description of Massilia rubra sp. nov., Massilia aquatica sp. nov., Massilia mucilaginosa sp. nov., Massilia frigida sp. nov. isolated from streams, lakes and regoliths.</title>
        <authorList>
            <person name="Holochova P."/>
            <person name="Sedlacek I."/>
            <person name="Kralova S."/>
            <person name="Maslanova I."/>
            <person name="Busse H.-J."/>
            <person name="Stankova E."/>
            <person name="Vrbovska V."/>
            <person name="Kovarovic V."/>
            <person name="Bartak M."/>
            <person name="Svec P."/>
            <person name="Pantucek R."/>
        </authorList>
    </citation>
    <scope>NUCLEOTIDE SEQUENCE [LARGE SCALE GENOMIC DNA]</scope>
    <source>
        <strain evidence="15 16">CCM 8695</strain>
    </source>
</reference>
<feature type="compositionally biased region" description="Basic and acidic residues" evidence="14">
    <location>
        <begin position="355"/>
        <end position="386"/>
    </location>
</feature>
<evidence type="ECO:0000313" key="15">
    <source>
        <dbReference type="EMBL" id="NHZ80685.1"/>
    </source>
</evidence>
<dbReference type="Gene3D" id="3.40.1690.10">
    <property type="entry name" value="secretion proteins EscU"/>
    <property type="match status" value="1"/>
</dbReference>
<evidence type="ECO:0000256" key="12">
    <source>
        <dbReference type="ARBA" id="ARBA00025078"/>
    </source>
</evidence>
<feature type="compositionally biased region" description="Basic and acidic residues" evidence="14">
    <location>
        <begin position="7"/>
        <end position="26"/>
    </location>
</feature>
<dbReference type="InterPro" id="IPR006135">
    <property type="entry name" value="T3SS_substrate_exporter"/>
</dbReference>
<feature type="transmembrane region" description="Helical" evidence="13">
    <location>
        <begin position="33"/>
        <end position="54"/>
    </location>
</feature>
<dbReference type="Gene3D" id="6.10.250.2080">
    <property type="match status" value="1"/>
</dbReference>
<keyword evidence="15" id="KW-0282">Flagellum</keyword>
<dbReference type="EMBL" id="WHJG01000014">
    <property type="protein sequence ID" value="NHZ80685.1"/>
    <property type="molecule type" value="Genomic_DNA"/>
</dbReference>
<comment type="subcellular location">
    <subcellularLocation>
        <location evidence="1">Cell membrane</location>
        <topology evidence="1">Multi-pass membrane protein</topology>
    </subcellularLocation>
</comment>
<evidence type="ECO:0000256" key="11">
    <source>
        <dbReference type="ARBA" id="ARBA00023225"/>
    </source>
</evidence>
<evidence type="ECO:0000256" key="1">
    <source>
        <dbReference type="ARBA" id="ARBA00004651"/>
    </source>
</evidence>